<organism evidence="1">
    <name type="scientific">Oryza barthii</name>
    <dbReference type="NCBI Taxonomy" id="65489"/>
    <lineage>
        <taxon>Eukaryota</taxon>
        <taxon>Viridiplantae</taxon>
        <taxon>Streptophyta</taxon>
        <taxon>Embryophyta</taxon>
        <taxon>Tracheophyta</taxon>
        <taxon>Spermatophyta</taxon>
        <taxon>Magnoliopsida</taxon>
        <taxon>Liliopsida</taxon>
        <taxon>Poales</taxon>
        <taxon>Poaceae</taxon>
        <taxon>BOP clade</taxon>
        <taxon>Oryzoideae</taxon>
        <taxon>Oryzeae</taxon>
        <taxon>Oryzinae</taxon>
        <taxon>Oryza</taxon>
    </lineage>
</organism>
<dbReference type="Gramene" id="OBART03G01630.1">
    <property type="protein sequence ID" value="OBART03G01630.1"/>
    <property type="gene ID" value="OBART03G01630"/>
</dbReference>
<name>A0A0D3FD43_9ORYZ</name>
<dbReference type="EnsemblPlants" id="OBART03G01630.1">
    <property type="protein sequence ID" value="OBART03G01630.1"/>
    <property type="gene ID" value="OBART03G01630"/>
</dbReference>
<dbReference type="AlphaFoldDB" id="A0A0D3FD43"/>
<reference evidence="1" key="2">
    <citation type="submission" date="2015-03" db="UniProtKB">
        <authorList>
            <consortium name="EnsemblPlants"/>
        </authorList>
    </citation>
    <scope>IDENTIFICATION</scope>
</reference>
<dbReference type="PaxDb" id="65489-OBART03G01630.1"/>
<dbReference type="Proteomes" id="UP000026960">
    <property type="component" value="Chromosome 3"/>
</dbReference>
<evidence type="ECO:0000313" key="2">
    <source>
        <dbReference type="Proteomes" id="UP000026960"/>
    </source>
</evidence>
<keyword evidence="2" id="KW-1185">Reference proteome</keyword>
<protein>
    <submittedName>
        <fullName evidence="1">Uncharacterized protein</fullName>
    </submittedName>
</protein>
<sequence>MAAVHRPSPHWPPAAVLLSLRTRSLAVHFRQEAFPPPSFGLPAFSLSAISSPTRHLPLQLKQQAEA</sequence>
<evidence type="ECO:0000313" key="1">
    <source>
        <dbReference type="EnsemblPlants" id="OBART03G01630.1"/>
    </source>
</evidence>
<proteinExistence type="predicted"/>
<dbReference type="HOGENOM" id="CLU_2835173_0_0_1"/>
<accession>A0A0D3FD43</accession>
<reference evidence="1" key="1">
    <citation type="journal article" date="2009" name="Rice">
        <title>De Novo Next Generation Sequencing of Plant Genomes.</title>
        <authorList>
            <person name="Rounsley S."/>
            <person name="Marri P.R."/>
            <person name="Yu Y."/>
            <person name="He R."/>
            <person name="Sisneros N."/>
            <person name="Goicoechea J.L."/>
            <person name="Lee S.J."/>
            <person name="Angelova A."/>
            <person name="Kudrna D."/>
            <person name="Luo M."/>
            <person name="Affourtit J."/>
            <person name="Desany B."/>
            <person name="Knight J."/>
            <person name="Niazi F."/>
            <person name="Egholm M."/>
            <person name="Wing R.A."/>
        </authorList>
    </citation>
    <scope>NUCLEOTIDE SEQUENCE [LARGE SCALE GENOMIC DNA]</scope>
    <source>
        <strain evidence="1">cv. IRGC 105608</strain>
    </source>
</reference>